<dbReference type="RefSeq" id="WP_145179459.1">
    <property type="nucleotide sequence ID" value="NZ_CP037422.1"/>
</dbReference>
<dbReference type="EMBL" id="CP037422">
    <property type="protein sequence ID" value="QDU11698.1"/>
    <property type="molecule type" value="Genomic_DNA"/>
</dbReference>
<dbReference type="PROSITE" id="PS51257">
    <property type="entry name" value="PROKAR_LIPOPROTEIN"/>
    <property type="match status" value="1"/>
</dbReference>
<name>A0A517X2H1_9PLAN</name>
<dbReference type="AlphaFoldDB" id="A0A517X2H1"/>
<evidence type="ECO:0000313" key="2">
    <source>
        <dbReference type="EMBL" id="QDU11698.1"/>
    </source>
</evidence>
<keyword evidence="1" id="KW-0732">Signal</keyword>
<reference evidence="2 3" key="1">
    <citation type="submission" date="2019-03" db="EMBL/GenBank/DDBJ databases">
        <title>Deep-cultivation of Planctomycetes and their phenomic and genomic characterization uncovers novel biology.</title>
        <authorList>
            <person name="Wiegand S."/>
            <person name="Jogler M."/>
            <person name="Boedeker C."/>
            <person name="Pinto D."/>
            <person name="Vollmers J."/>
            <person name="Rivas-Marin E."/>
            <person name="Kohn T."/>
            <person name="Peeters S.H."/>
            <person name="Heuer A."/>
            <person name="Rast P."/>
            <person name="Oberbeckmann S."/>
            <person name="Bunk B."/>
            <person name="Jeske O."/>
            <person name="Meyerdierks A."/>
            <person name="Storesund J.E."/>
            <person name="Kallscheuer N."/>
            <person name="Luecker S."/>
            <person name="Lage O.M."/>
            <person name="Pohl T."/>
            <person name="Merkel B.J."/>
            <person name="Hornburger P."/>
            <person name="Mueller R.-W."/>
            <person name="Bruemmer F."/>
            <person name="Labrenz M."/>
            <person name="Spormann A.M."/>
            <person name="Op den Camp H."/>
            <person name="Overmann J."/>
            <person name="Amann R."/>
            <person name="Jetten M.S.M."/>
            <person name="Mascher T."/>
            <person name="Medema M.H."/>
            <person name="Devos D.P."/>
            <person name="Kaster A.-K."/>
            <person name="Ovreas L."/>
            <person name="Rohde M."/>
            <person name="Galperin M.Y."/>
            <person name="Jogler C."/>
        </authorList>
    </citation>
    <scope>NUCLEOTIDE SEQUENCE [LARGE SCALE GENOMIC DNA]</scope>
    <source>
        <strain evidence="2 3">V202</strain>
    </source>
</reference>
<dbReference type="Proteomes" id="UP000318384">
    <property type="component" value="Chromosome"/>
</dbReference>
<feature type="chain" id="PRO_5022181401" description="Carboxypeptidase regulatory-like domain-containing protein" evidence="1">
    <location>
        <begin position="18"/>
        <end position="94"/>
    </location>
</feature>
<evidence type="ECO:0000256" key="1">
    <source>
        <dbReference type="SAM" id="SignalP"/>
    </source>
</evidence>
<sequence length="94" mass="9423" precursor="true">MKILSAFLILTCLAGMIVGCGGSSDGPATFPVSGKVTLDGEPLAEGDIIFRDIEGIAASAAGKIKGGAYSLRSTAGKKAVVITATKEIPVKTVV</sequence>
<feature type="signal peptide" evidence="1">
    <location>
        <begin position="1"/>
        <end position="17"/>
    </location>
</feature>
<evidence type="ECO:0008006" key="4">
    <source>
        <dbReference type="Google" id="ProtNLM"/>
    </source>
</evidence>
<gene>
    <name evidence="2" type="ORF">V202x_51220</name>
</gene>
<keyword evidence="3" id="KW-1185">Reference proteome</keyword>
<dbReference type="OrthoDB" id="287681at2"/>
<accession>A0A517X2H1</accession>
<protein>
    <recommendedName>
        <fullName evidence="4">Carboxypeptidase regulatory-like domain-containing protein</fullName>
    </recommendedName>
</protein>
<evidence type="ECO:0000313" key="3">
    <source>
        <dbReference type="Proteomes" id="UP000318384"/>
    </source>
</evidence>
<proteinExistence type="predicted"/>
<organism evidence="2 3">
    <name type="scientific">Gimesia aquarii</name>
    <dbReference type="NCBI Taxonomy" id="2527964"/>
    <lineage>
        <taxon>Bacteria</taxon>
        <taxon>Pseudomonadati</taxon>
        <taxon>Planctomycetota</taxon>
        <taxon>Planctomycetia</taxon>
        <taxon>Planctomycetales</taxon>
        <taxon>Planctomycetaceae</taxon>
        <taxon>Gimesia</taxon>
    </lineage>
</organism>